<dbReference type="InterPro" id="IPR012340">
    <property type="entry name" value="NA-bd_OB-fold"/>
</dbReference>
<reference evidence="1 2" key="1">
    <citation type="submission" date="2022-05" db="EMBL/GenBank/DDBJ databases">
        <authorList>
            <consortium name="Genoscope - CEA"/>
            <person name="William W."/>
        </authorList>
    </citation>
    <scope>NUCLEOTIDE SEQUENCE [LARGE SCALE GENOMIC DNA]</scope>
</reference>
<organism evidence="1 2">
    <name type="scientific">Porites lobata</name>
    <dbReference type="NCBI Taxonomy" id="104759"/>
    <lineage>
        <taxon>Eukaryota</taxon>
        <taxon>Metazoa</taxon>
        <taxon>Cnidaria</taxon>
        <taxon>Anthozoa</taxon>
        <taxon>Hexacorallia</taxon>
        <taxon>Scleractinia</taxon>
        <taxon>Fungiina</taxon>
        <taxon>Poritidae</taxon>
        <taxon>Porites</taxon>
    </lineage>
</organism>
<sequence length="406" mass="46884">SCYIFKDAIESVERNEFSEMLYTICVRVNSGEILSNQLHSVREPIWAWMRQHCASFTVNKYWYIQKLSPLKTAARSRHDWFDFHLQVSPTKVQRVVGFDKTKHPKIKHVQETKSPVLLKNLLIPDDEDNDWLFNQQSYVSQCANADVPFSYVPNFVKSERSESTSQEASDVSLRELKEMAPNQKVNVHATLSMGAQEPNKIETKSSQALSVKEDCILEDETGTMELHIWEPLFTQLKSNEAYYFQNLTLRYYQGSKFLSTNRNTTYSEETTTLKKLVGPEILTNPEREIIASQLKYVASLSIFSACQLCKKRIGDESGESVRCQNCKVRQRIINCRREDSVKLCIQHNESELWLTAFTNDIENLLKNTTASMSSTIDEIEDALMSLKDVKLKYNSQRNIVKEELNL</sequence>
<proteinExistence type="predicted"/>
<gene>
    <name evidence="1" type="ORF">PLOB_00039127</name>
</gene>
<evidence type="ECO:0000313" key="1">
    <source>
        <dbReference type="EMBL" id="CAH3188135.1"/>
    </source>
</evidence>
<name>A0ABN8SA79_9CNID</name>
<dbReference type="SUPFAM" id="SSF50249">
    <property type="entry name" value="Nucleic acid-binding proteins"/>
    <property type="match status" value="2"/>
</dbReference>
<dbReference type="Gene3D" id="2.40.50.140">
    <property type="entry name" value="Nucleic acid-binding proteins"/>
    <property type="match status" value="2"/>
</dbReference>
<accession>A0ABN8SA79</accession>
<protein>
    <submittedName>
        <fullName evidence="1">Uncharacterized protein</fullName>
    </submittedName>
</protein>
<comment type="caution">
    <text evidence="1">The sequence shown here is derived from an EMBL/GenBank/DDBJ whole genome shotgun (WGS) entry which is preliminary data.</text>
</comment>
<keyword evidence="2" id="KW-1185">Reference proteome</keyword>
<dbReference type="EMBL" id="CALNXK010000593">
    <property type="protein sequence ID" value="CAH3188135.1"/>
    <property type="molecule type" value="Genomic_DNA"/>
</dbReference>
<evidence type="ECO:0000313" key="2">
    <source>
        <dbReference type="Proteomes" id="UP001159405"/>
    </source>
</evidence>
<dbReference type="Proteomes" id="UP001159405">
    <property type="component" value="Unassembled WGS sequence"/>
</dbReference>
<feature type="non-terminal residue" evidence="1">
    <location>
        <position position="1"/>
    </location>
</feature>